<reference evidence="5" key="1">
    <citation type="submission" date="2016-02" db="EMBL/GenBank/DDBJ databases">
        <authorList>
            <person name="Schultz-Johansen M."/>
            <person name="Glaring M.A."/>
            <person name="Bech P.K."/>
            <person name="Stougaard P."/>
        </authorList>
    </citation>
    <scope>NUCLEOTIDE SEQUENCE [LARGE SCALE GENOMIC DNA]</scope>
    <source>
        <strain evidence="5">S66</strain>
    </source>
</reference>
<keyword evidence="3" id="KW-0732">Signal</keyword>
<feature type="coiled-coil region" evidence="2">
    <location>
        <begin position="146"/>
        <end position="173"/>
    </location>
</feature>
<evidence type="ECO:0000256" key="1">
    <source>
        <dbReference type="ARBA" id="ARBA00009477"/>
    </source>
</evidence>
<name>A0A136A2J5_9ALTE</name>
<feature type="chain" id="PRO_5007469361" description="RND efflux pump membrane fusion protein barrel-sandwich domain-containing protein" evidence="3">
    <location>
        <begin position="28"/>
        <end position="360"/>
    </location>
</feature>
<dbReference type="Gene3D" id="2.40.30.170">
    <property type="match status" value="1"/>
</dbReference>
<evidence type="ECO:0000256" key="3">
    <source>
        <dbReference type="SAM" id="SignalP"/>
    </source>
</evidence>
<dbReference type="AlphaFoldDB" id="A0A136A2J5"/>
<dbReference type="Proteomes" id="UP000070299">
    <property type="component" value="Unassembled WGS sequence"/>
</dbReference>
<evidence type="ECO:0000313" key="5">
    <source>
        <dbReference type="Proteomes" id="UP000070299"/>
    </source>
</evidence>
<organism evidence="4 5">
    <name type="scientific">Paraglaciecola hydrolytica</name>
    <dbReference type="NCBI Taxonomy" id="1799789"/>
    <lineage>
        <taxon>Bacteria</taxon>
        <taxon>Pseudomonadati</taxon>
        <taxon>Pseudomonadota</taxon>
        <taxon>Gammaproteobacteria</taxon>
        <taxon>Alteromonadales</taxon>
        <taxon>Alteromonadaceae</taxon>
        <taxon>Paraglaciecola</taxon>
    </lineage>
</organism>
<dbReference type="Gene3D" id="1.10.287.470">
    <property type="entry name" value="Helix hairpin bin"/>
    <property type="match status" value="1"/>
</dbReference>
<dbReference type="EMBL" id="LSNE01000005">
    <property type="protein sequence ID" value="KXI29434.1"/>
    <property type="molecule type" value="Genomic_DNA"/>
</dbReference>
<protein>
    <recommendedName>
        <fullName evidence="6">RND efflux pump membrane fusion protein barrel-sandwich domain-containing protein</fullName>
    </recommendedName>
</protein>
<accession>A0A136A2J5</accession>
<dbReference type="GO" id="GO:1990281">
    <property type="term" value="C:efflux pump complex"/>
    <property type="evidence" value="ECO:0007669"/>
    <property type="project" value="TreeGrafter"/>
</dbReference>
<dbReference type="NCBIfam" id="TIGR01730">
    <property type="entry name" value="RND_mfp"/>
    <property type="match status" value="1"/>
</dbReference>
<comment type="caution">
    <text evidence="4">The sequence shown here is derived from an EMBL/GenBank/DDBJ whole genome shotgun (WGS) entry which is preliminary data.</text>
</comment>
<dbReference type="GO" id="GO:0015562">
    <property type="term" value="F:efflux transmembrane transporter activity"/>
    <property type="evidence" value="ECO:0007669"/>
    <property type="project" value="TreeGrafter"/>
</dbReference>
<dbReference type="PANTHER" id="PTHR30469">
    <property type="entry name" value="MULTIDRUG RESISTANCE PROTEIN MDTA"/>
    <property type="match status" value="1"/>
</dbReference>
<evidence type="ECO:0000313" key="4">
    <source>
        <dbReference type="EMBL" id="KXI29434.1"/>
    </source>
</evidence>
<sequence length="360" mass="39972">MKINPFSVFKPLACLLLLNTCLPLALAQQAPTVLKPVQVEEIKTTLLAPTIDIVGSVYSRHNVQLTAGLSGRLEWVAEPGTAVRKGDDVARIDPLPLQLQRAEQQAQIKRAKINQIYLKRELARLADLRSSNSASAFQFDQTQSQFDLAQADLEIAELKLKQIDEQLSRSSIKAPFSGVVTERMQEAGAEVNRGAELVQMLDTQNLEGKIFVPVKYLPFVRQVASITVMNDNIKMDVPIKALIPAADSRSQSFELRVTLPVDELSNWTAGQILKARLPVQHPQETLTIHRDALILRQDGIYVMVIDQDNKAHKELVEVGQGQDDWVSIRNDNLRSGNRVAVRGAERLSEGQQVEISPPNA</sequence>
<dbReference type="RefSeq" id="WP_082768861.1">
    <property type="nucleotide sequence ID" value="NZ_LSNE01000005.1"/>
</dbReference>
<evidence type="ECO:0000256" key="2">
    <source>
        <dbReference type="SAM" id="Coils"/>
    </source>
</evidence>
<keyword evidence="5" id="KW-1185">Reference proteome</keyword>
<keyword evidence="2" id="KW-0175">Coiled coil</keyword>
<dbReference type="SUPFAM" id="SSF111369">
    <property type="entry name" value="HlyD-like secretion proteins"/>
    <property type="match status" value="1"/>
</dbReference>
<feature type="signal peptide" evidence="3">
    <location>
        <begin position="1"/>
        <end position="27"/>
    </location>
</feature>
<dbReference type="Gene3D" id="2.40.420.20">
    <property type="match status" value="1"/>
</dbReference>
<gene>
    <name evidence="4" type="ORF">AX660_15010</name>
</gene>
<dbReference type="PANTHER" id="PTHR30469:SF15">
    <property type="entry name" value="HLYD FAMILY OF SECRETION PROTEINS"/>
    <property type="match status" value="1"/>
</dbReference>
<dbReference type="InterPro" id="IPR006143">
    <property type="entry name" value="RND_pump_MFP"/>
</dbReference>
<proteinExistence type="inferred from homology"/>
<dbReference type="Gene3D" id="2.40.50.100">
    <property type="match status" value="1"/>
</dbReference>
<evidence type="ECO:0008006" key="6">
    <source>
        <dbReference type="Google" id="ProtNLM"/>
    </source>
</evidence>
<dbReference type="STRING" id="1799789.AX660_15010"/>
<dbReference type="OrthoDB" id="9806939at2"/>
<comment type="similarity">
    <text evidence="1">Belongs to the membrane fusion protein (MFP) (TC 8.A.1) family.</text>
</comment>